<accession>A0A7L5BL73</accession>
<dbReference type="Proteomes" id="UP000464865">
    <property type="component" value="Chromosome M15-12"/>
</dbReference>
<reference evidence="1 2" key="1">
    <citation type="submission" date="2020-02" db="EMBL/GenBank/DDBJ databases">
        <title>Plant-Promoting Endophytic Bacterium Rhizobium oryzihabitans sp. nov., Isolated from the Root of Rice.</title>
        <authorList>
            <person name="zhao J."/>
            <person name="Zhang G."/>
        </authorList>
    </citation>
    <scope>NUCLEOTIDE SEQUENCE [LARGE SCALE GENOMIC DNA]</scope>
    <source>
        <strain evidence="1 2">M15</strain>
    </source>
</reference>
<proteinExistence type="predicted"/>
<evidence type="ECO:0008006" key="3">
    <source>
        <dbReference type="Google" id="ProtNLM"/>
    </source>
</evidence>
<gene>
    <name evidence="1" type="ORF">G3A56_16865</name>
</gene>
<evidence type="ECO:0000313" key="1">
    <source>
        <dbReference type="EMBL" id="QIB39637.1"/>
    </source>
</evidence>
<keyword evidence="2" id="KW-1185">Reference proteome</keyword>
<dbReference type="AlphaFoldDB" id="A0A7L5BL73"/>
<dbReference type="RefSeq" id="WP_164056743.1">
    <property type="nucleotide sequence ID" value="NZ_CP048635.1"/>
</dbReference>
<name>A0A7L5BL73_9HYPH</name>
<dbReference type="EMBL" id="CP048635">
    <property type="protein sequence ID" value="QIB39637.1"/>
    <property type="molecule type" value="Genomic_DNA"/>
</dbReference>
<protein>
    <recommendedName>
        <fullName evidence="3">HEAT repeat domain-containing protein</fullName>
    </recommendedName>
</protein>
<organism evidence="1 2">
    <name type="scientific">Rhizobium oryzihabitans</name>
    <dbReference type="NCBI Taxonomy" id="2267833"/>
    <lineage>
        <taxon>Bacteria</taxon>
        <taxon>Pseudomonadati</taxon>
        <taxon>Pseudomonadota</taxon>
        <taxon>Alphaproteobacteria</taxon>
        <taxon>Hyphomicrobiales</taxon>
        <taxon>Rhizobiaceae</taxon>
        <taxon>Rhizobium/Agrobacterium group</taxon>
        <taxon>Rhizobium</taxon>
    </lineage>
</organism>
<sequence length="251" mass="28334">MELLFLFHGNGQLRELALEKITQGLVSPFWVAAVLFRMNDWAVQVRKSANRCVERVLPVTPPHLLAKVALTLFPRQGEWGRWNDAGQTLARSLMTRPDISAEFATLLMPNTAGPVPTAFRLALRTPWLDTYLSDIASHATNPIVRAIAVETLLQGTARWRSGYEHKWLDKRYNITQLVPVYTSRTLDIALQPELIAKMAITDRSAFVRRTVLQCADRHTIPAELSRTCAQHLTNDPDKSVRDLAAFILRKG</sequence>
<evidence type="ECO:0000313" key="2">
    <source>
        <dbReference type="Proteomes" id="UP000464865"/>
    </source>
</evidence>
<dbReference type="KEGG" id="roy:G3A56_16865"/>